<evidence type="ECO:0000256" key="2">
    <source>
        <dbReference type="SAM" id="Coils"/>
    </source>
</evidence>
<evidence type="ECO:0000256" key="1">
    <source>
        <dbReference type="ARBA" id="ARBA00023054"/>
    </source>
</evidence>
<evidence type="ECO:0000256" key="3">
    <source>
        <dbReference type="SAM" id="MobiDB-lite"/>
    </source>
</evidence>
<dbReference type="Ensembl" id="ENSUAMT00000027191.1">
    <property type="protein sequence ID" value="ENSUAMP00000024346.1"/>
    <property type="gene ID" value="ENSUAMG00000019034.1"/>
</dbReference>
<feature type="region of interest" description="Disordered" evidence="3">
    <location>
        <begin position="1452"/>
        <end position="1491"/>
    </location>
</feature>
<reference evidence="5" key="3">
    <citation type="submission" date="2025-09" db="UniProtKB">
        <authorList>
            <consortium name="Ensembl"/>
        </authorList>
    </citation>
    <scope>IDENTIFICATION</scope>
</reference>
<dbReference type="STRING" id="9643.ENSUAMP00000024346"/>
<feature type="compositionally biased region" description="Low complexity" evidence="3">
    <location>
        <begin position="1176"/>
        <end position="1193"/>
    </location>
</feature>
<reference evidence="6" key="1">
    <citation type="submission" date="2016-06" db="EMBL/GenBank/DDBJ databases">
        <title>De novo assembly and RNA-Seq shows season-dependent expression and editing in black bear kidneys.</title>
        <authorList>
            <person name="Korstanje R."/>
            <person name="Srivastava A."/>
            <person name="Sarsani V.K."/>
            <person name="Sheehan S.M."/>
            <person name="Seger R.L."/>
            <person name="Barter M.E."/>
            <person name="Lindqvist C."/>
            <person name="Brody L.C."/>
            <person name="Mullikin J.C."/>
        </authorList>
    </citation>
    <scope>NUCLEOTIDE SEQUENCE [LARGE SCALE GENOMIC DNA]</scope>
</reference>
<keyword evidence="1 2" id="KW-0175">Coiled coil</keyword>
<feature type="coiled-coil region" evidence="2">
    <location>
        <begin position="277"/>
        <end position="304"/>
    </location>
</feature>
<keyword evidence="6" id="KW-1185">Reference proteome</keyword>
<evidence type="ECO:0000313" key="5">
    <source>
        <dbReference type="Ensembl" id="ENSUAMP00000024346.1"/>
    </source>
</evidence>
<name>A0A452RXS8_URSAM</name>
<feature type="coiled-coil region" evidence="2">
    <location>
        <begin position="82"/>
        <end position="141"/>
    </location>
</feature>
<feature type="region of interest" description="Disordered" evidence="3">
    <location>
        <begin position="364"/>
        <end position="395"/>
    </location>
</feature>
<feature type="domain" description="Rootletin-like coiled-coil" evidence="4">
    <location>
        <begin position="88"/>
        <end position="251"/>
    </location>
</feature>
<dbReference type="GeneTree" id="ENSGT00940000162689"/>
<organism evidence="5 6">
    <name type="scientific">Ursus americanus</name>
    <name type="common">American black bear</name>
    <name type="synonym">Euarctos americanus</name>
    <dbReference type="NCBI Taxonomy" id="9643"/>
    <lineage>
        <taxon>Eukaryota</taxon>
        <taxon>Metazoa</taxon>
        <taxon>Chordata</taxon>
        <taxon>Craniata</taxon>
        <taxon>Vertebrata</taxon>
        <taxon>Euteleostomi</taxon>
        <taxon>Mammalia</taxon>
        <taxon>Eutheria</taxon>
        <taxon>Laurasiatheria</taxon>
        <taxon>Carnivora</taxon>
        <taxon>Caniformia</taxon>
        <taxon>Ursidae</taxon>
        <taxon>Ursus</taxon>
    </lineage>
</organism>
<reference evidence="5" key="2">
    <citation type="submission" date="2025-08" db="UniProtKB">
        <authorList>
            <consortium name="Ensembl"/>
        </authorList>
    </citation>
    <scope>IDENTIFICATION</scope>
</reference>
<dbReference type="PANTHER" id="PTHR23159:SF16">
    <property type="entry name" value="CILIARY ROOTLET COILED-COIL PROTEIN 2"/>
    <property type="match status" value="1"/>
</dbReference>
<evidence type="ECO:0000313" key="6">
    <source>
        <dbReference type="Proteomes" id="UP000291022"/>
    </source>
</evidence>
<dbReference type="GO" id="GO:0005814">
    <property type="term" value="C:centriole"/>
    <property type="evidence" value="ECO:0007669"/>
    <property type="project" value="TreeGrafter"/>
</dbReference>
<dbReference type="OMA" id="TCQKQAL"/>
<feature type="coiled-coil region" evidence="2">
    <location>
        <begin position="540"/>
        <end position="798"/>
    </location>
</feature>
<evidence type="ECO:0000259" key="4">
    <source>
        <dbReference type="Pfam" id="PF15035"/>
    </source>
</evidence>
<gene>
    <name evidence="5" type="primary">CROCC2</name>
</gene>
<dbReference type="GO" id="GO:0005813">
    <property type="term" value="C:centrosome"/>
    <property type="evidence" value="ECO:0007669"/>
    <property type="project" value="TreeGrafter"/>
</dbReference>
<sequence>TGRETKACALGDSLRQSSPGHFTRLEDTVLSPTASREDRALTVRGEGWPALPTPVPARIREIVAGSLGDEPHQGAQEPLAASGRVQEENELLREELSRLQNLLAQAGSEQDELASRYHTLSERLQARLETTEARLRRSELEHSVDLEEALGRLEAAEQRSTGLSQVNALLRGQLEHMKKANDRLAEELAKTTHGVLRLQSKLELRETTRSGGPQDFLLLWRQVTALRIQLAELRETTERGLTDMRAEAARTAWRLQTACLNLDSNLRLSASSGEGAREQQASQAARLQRQLRDKVREMLQLQGRWDTEKVALQARWVLSEQTVLVEKLTEQNSEKETAISLSPPSLPLCALKVARADAGYPELVRGGSTEAEEAPARSVSPQRGMSPPQAHALDTPDPALQAVQTAIERRRLLEQELRLRLESSQAVAARLREQLSESRQELQASRRLLQEREREQVWDREDLLRKLEAQGREAQHCRATSELLRREKRALETAVEEMRGKAAISDTEKQRLEALEAENSELHRGLLLWAEQKEELVRQGERGRRELETSQGRLEQMEEKVSGLKKELVSAQEALNSARLQRDVLESEREGLRRALARAEASSTDLELLVTRLKSEGVEQRESLAKMAALTEALARDKGSLSQLVLQLEQERDQLREQQKALEQEQAGARARLARAEQQLELVQSERRALQQACGRLEERREQLEGQAARFRQQRAQLQEQVDQVTCKKQALEEQLAQSLQDQEAQMDTLQRTLQEKEALSEERTQLLAKQEALERQVQLTAEEAADLRAERDSLESSLFETQELSMQLQAQREQLAGEAQSMRLAQQALQVEIQQLTSTWEAQETKLQRDVGRLQQQVAQREREAQLALESQALAHREDLARLRREKETLSLSLTEEKEVAARQLEQEKKLVAKNAAKREALKEEIQSLKHERDESLLQLEYEMQQALSLKEAEGRLLREELSRSMQELQHVRQEAQSRHEQAEATVSATTAELEALQAQFEEAISAHRREATALGESLREMAAEQSHARREAERLQAQLDEAREGLAVLRQELRASEESREGLRREVLEAQRALGDEAREKEVLQRSNTELRAAIRRAEQEKASLQRSKEEGEQKVLVLEEARALAQKEACELRASLREVEKARAEARRELQELGRQVNMLEAENRRKSQEVNQLQVQGAQDAQKQQQSRQEVLQTQRLATEAEAARDGARREVGGLQQKLAEVEAGAEAQKKQLEERLYQSQGAEQTLRAELRITSEKLEQASVEAEGLQARLDEAGRQIHSLEQKLAQAEGARRDSEGQLGRLWSTLCRGLGLQGQSSLWRASPPARSCSPVRWPSPTPGVHSPEVDVVSVRDALRDFEQKLRDAQRERDDWHFQAASLSSRLSEAESECAQAKSRVRQLQKALAEAEEAWRQAEGEMSSAQAAKTLQGAALQRLELEHLANTRVASREKRRLQVGHAAGGGREETRKASGRQAVSGPHGQRHSWAGAGGLEGHGGPAELIGGPLVELFGSWSLPLFYRLGKLSWVGSDLASVAELVGAGGRADPRSPRPVHLSVATWAGLG</sequence>
<dbReference type="PANTHER" id="PTHR23159">
    <property type="entry name" value="CENTROSOMAL PROTEIN 2"/>
    <property type="match status" value="1"/>
</dbReference>
<dbReference type="InterPro" id="IPR055167">
    <property type="entry name" value="Rootletin-like_CC"/>
</dbReference>
<feature type="region of interest" description="Disordered" evidence="3">
    <location>
        <begin position="1"/>
        <end position="20"/>
    </location>
</feature>
<protein>
    <submittedName>
        <fullName evidence="5">Ciliary rootlet coiled-coil, rootletin family member 2</fullName>
    </submittedName>
</protein>
<feature type="coiled-coil region" evidence="2">
    <location>
        <begin position="1352"/>
        <end position="1428"/>
    </location>
</feature>
<proteinExistence type="predicted"/>
<accession>A0A452RXS8</accession>
<dbReference type="Pfam" id="PF15035">
    <property type="entry name" value="Rootletin"/>
    <property type="match status" value="1"/>
</dbReference>
<feature type="coiled-coil region" evidence="2">
    <location>
        <begin position="414"/>
        <end position="455"/>
    </location>
</feature>
<feature type="region of interest" description="Disordered" evidence="3">
    <location>
        <begin position="1174"/>
        <end position="1197"/>
    </location>
</feature>
<dbReference type="Proteomes" id="UP000291022">
    <property type="component" value="Unassembled WGS sequence"/>
</dbReference>